<feature type="domain" description="GGDEF" evidence="5">
    <location>
        <begin position="792"/>
        <end position="924"/>
    </location>
</feature>
<feature type="transmembrane region" description="Helical" evidence="4">
    <location>
        <begin position="716"/>
        <end position="735"/>
    </location>
</feature>
<dbReference type="GO" id="GO:0043709">
    <property type="term" value="P:cell adhesion involved in single-species biofilm formation"/>
    <property type="evidence" value="ECO:0007669"/>
    <property type="project" value="TreeGrafter"/>
</dbReference>
<dbReference type="GO" id="GO:1902201">
    <property type="term" value="P:negative regulation of bacterial-type flagellum-dependent cell motility"/>
    <property type="evidence" value="ECO:0007669"/>
    <property type="project" value="TreeGrafter"/>
</dbReference>
<dbReference type="NCBIfam" id="TIGR00254">
    <property type="entry name" value="GGDEF"/>
    <property type="match status" value="1"/>
</dbReference>
<dbReference type="InterPro" id="IPR011123">
    <property type="entry name" value="Y_Y_Y"/>
</dbReference>
<dbReference type="AlphaFoldDB" id="A0A094LB44"/>
<dbReference type="InterPro" id="IPR011110">
    <property type="entry name" value="Reg_prop"/>
</dbReference>
<dbReference type="PROSITE" id="PS50887">
    <property type="entry name" value="GGDEF"/>
    <property type="match status" value="1"/>
</dbReference>
<keyword evidence="4" id="KW-0472">Membrane</keyword>
<name>A0A094LB44_9GAMM</name>
<gene>
    <name evidence="6" type="ORF">IDSA_05440</name>
</gene>
<dbReference type="GO" id="GO:0052621">
    <property type="term" value="F:diguanylate cyclase activity"/>
    <property type="evidence" value="ECO:0007669"/>
    <property type="project" value="UniProtKB-EC"/>
</dbReference>
<dbReference type="SMART" id="SM00267">
    <property type="entry name" value="GGDEF"/>
    <property type="match status" value="1"/>
</dbReference>
<dbReference type="EC" id="2.7.7.65" evidence="2"/>
<dbReference type="SUPFAM" id="SSF55073">
    <property type="entry name" value="Nucleotide cyclase"/>
    <property type="match status" value="1"/>
</dbReference>
<evidence type="ECO:0000259" key="5">
    <source>
        <dbReference type="PROSITE" id="PS50887"/>
    </source>
</evidence>
<evidence type="ECO:0000256" key="2">
    <source>
        <dbReference type="ARBA" id="ARBA00012528"/>
    </source>
</evidence>
<dbReference type="Gene3D" id="2.60.40.10">
    <property type="entry name" value="Immunoglobulins"/>
    <property type="match status" value="1"/>
</dbReference>
<dbReference type="SUPFAM" id="SSF63829">
    <property type="entry name" value="Calcium-dependent phosphotriesterase"/>
    <property type="match status" value="3"/>
</dbReference>
<comment type="catalytic activity">
    <reaction evidence="3">
        <text>2 GTP = 3',3'-c-di-GMP + 2 diphosphate</text>
        <dbReference type="Rhea" id="RHEA:24898"/>
        <dbReference type="ChEBI" id="CHEBI:33019"/>
        <dbReference type="ChEBI" id="CHEBI:37565"/>
        <dbReference type="ChEBI" id="CHEBI:58805"/>
        <dbReference type="EC" id="2.7.7.65"/>
    </reaction>
</comment>
<protein>
    <recommendedName>
        <fullName evidence="2">diguanylate cyclase</fullName>
        <ecNumber evidence="2">2.7.7.65</ecNumber>
    </recommendedName>
</protein>
<evidence type="ECO:0000313" key="7">
    <source>
        <dbReference type="Proteomes" id="UP000054363"/>
    </source>
</evidence>
<evidence type="ECO:0000256" key="4">
    <source>
        <dbReference type="SAM" id="Phobius"/>
    </source>
</evidence>
<dbReference type="Gene3D" id="2.130.10.10">
    <property type="entry name" value="YVTN repeat-like/Quinoprotein amine dehydrogenase"/>
    <property type="match status" value="3"/>
</dbReference>
<keyword evidence="4" id="KW-0812">Transmembrane</keyword>
<dbReference type="InterPro" id="IPR000160">
    <property type="entry name" value="GGDEF_dom"/>
</dbReference>
<dbReference type="Pfam" id="PF07494">
    <property type="entry name" value="Reg_prop"/>
    <property type="match status" value="4"/>
</dbReference>
<accession>A0A094LB44</accession>
<keyword evidence="4" id="KW-1133">Transmembrane helix</keyword>
<evidence type="ECO:0000313" key="6">
    <source>
        <dbReference type="EMBL" id="KFZ32113.1"/>
    </source>
</evidence>
<keyword evidence="7" id="KW-1185">Reference proteome</keyword>
<dbReference type="FunFam" id="3.30.70.270:FF:000001">
    <property type="entry name" value="Diguanylate cyclase domain protein"/>
    <property type="match status" value="1"/>
</dbReference>
<dbReference type="InterPro" id="IPR013783">
    <property type="entry name" value="Ig-like_fold"/>
</dbReference>
<reference evidence="6 7" key="1">
    <citation type="submission" date="2014-06" db="EMBL/GenBank/DDBJ databases">
        <title>The draft genome sequence of Idiomarina salinarum ISL-52.</title>
        <authorList>
            <person name="Du J."/>
            <person name="Shao Z."/>
        </authorList>
    </citation>
    <scope>NUCLEOTIDE SEQUENCE [LARGE SCALE GENOMIC DNA]</scope>
    <source>
        <strain evidence="6 7">ISL-52</strain>
    </source>
</reference>
<dbReference type="Pfam" id="PF07495">
    <property type="entry name" value="Y_Y_Y"/>
    <property type="match status" value="1"/>
</dbReference>
<dbReference type="Gene3D" id="3.30.70.270">
    <property type="match status" value="1"/>
</dbReference>
<dbReference type="Proteomes" id="UP000054363">
    <property type="component" value="Unassembled WGS sequence"/>
</dbReference>
<dbReference type="InterPro" id="IPR029787">
    <property type="entry name" value="Nucleotide_cyclase"/>
</dbReference>
<dbReference type="Pfam" id="PF00990">
    <property type="entry name" value="GGDEF"/>
    <property type="match status" value="1"/>
</dbReference>
<dbReference type="STRING" id="435908.IDSA_05440"/>
<comment type="cofactor">
    <cofactor evidence="1">
        <name>Mg(2+)</name>
        <dbReference type="ChEBI" id="CHEBI:18420"/>
    </cofactor>
</comment>
<dbReference type="eggNOG" id="COG3292">
    <property type="taxonomic scope" value="Bacteria"/>
</dbReference>
<sequence>MRTWTTQDGLPHGSVNHITQDQQGYIWIASWRGPVRFNGRFFEVIGKDAQLPDVGTLFITNDPHTKNLVATGARGGISYFNGESWQPKPPVANRVDFALFDTAGRSWFATLDAGVTLEDADGNRQQFTTADGLPINAVIHIMQDSHGRIWLGTTEGAVLYNEESNRFEPIAGVTDGNVFGIIETTDGRILLSSDKQIFVSDARRIDFSPWPVTYPSTITELHEDNQQQVWIGTHEDGLTRFDDEPPQMTDTSKGLPNNHILSLFSDRENNLWVGTHGGLVQFRKALLHTHTKADGLGFSYVRTVIELPDKSILAGGLGGLSVIDGEASEPYATSVPVHRQSILSLMMTADNTLYVGTFTNGIYVLRDEQLVAHYDETSGFPGYDVRKIIHASDNKIYAATLQGLMVADRHTDGTLSNPRYYTVADGLPDEIIYTVHEDRNQQIWIGSMHGISRLDRETDRIIPVDTRSFTDAQIIFGIQEDNTHVWFATDRGILAWEHARKRWDTLNSLHGLPFDTFFDVAIDQQGNLWLGSPSGLIYAPRNQVEAIFAQALNTIDYQYFTESQGLAGAQLNPGGPSVYRAGDGSIWLATAKGVGHFKPSDLRTLYPVPPPVVISDVLVDGNRLFEGQQIDPFTNRIRFNYAGLGYQHPEGISYRARLNGYDKEWIDRQDRLDVEYTDLPPGHYSLEVQAAYPGSGWSDSATFSFTKTPALYQRPLVWLIIGLLILAGIFAAVRWRLRALSRTRNHLETLVEEQTRTLSKLANQDSLTGLANRRAFDWRLHQSVEQQEHAPQPMALVIMDLDHFKQVNDLYLHTTGDQVLKRIADEISHSARDSDLLARWGGEEFALLLSGDSAASAEQICERLRKNITETDFSDLAPDLAITASFGLAFYQQHETAANFVRRADKALYAAKHAGRNRVKIAPAS</sequence>
<dbReference type="OrthoDB" id="9772100at2"/>
<proteinExistence type="predicted"/>
<dbReference type="eggNOG" id="COG3706">
    <property type="taxonomic scope" value="Bacteria"/>
</dbReference>
<comment type="caution">
    <text evidence="6">The sequence shown here is derived from an EMBL/GenBank/DDBJ whole genome shotgun (WGS) entry which is preliminary data.</text>
</comment>
<dbReference type="EMBL" id="JPER01000001">
    <property type="protein sequence ID" value="KFZ32113.1"/>
    <property type="molecule type" value="Genomic_DNA"/>
</dbReference>
<dbReference type="PANTHER" id="PTHR45138">
    <property type="entry name" value="REGULATORY COMPONENTS OF SENSORY TRANSDUCTION SYSTEM"/>
    <property type="match status" value="1"/>
</dbReference>
<dbReference type="InterPro" id="IPR050469">
    <property type="entry name" value="Diguanylate_Cyclase"/>
</dbReference>
<dbReference type="GO" id="GO:0005886">
    <property type="term" value="C:plasma membrane"/>
    <property type="evidence" value="ECO:0007669"/>
    <property type="project" value="TreeGrafter"/>
</dbReference>
<evidence type="ECO:0000256" key="1">
    <source>
        <dbReference type="ARBA" id="ARBA00001946"/>
    </source>
</evidence>
<dbReference type="RefSeq" id="WP_034774825.1">
    <property type="nucleotide sequence ID" value="NZ_JPER01000001.1"/>
</dbReference>
<organism evidence="6 7">
    <name type="scientific">Pseudidiomarina salinarum</name>
    <dbReference type="NCBI Taxonomy" id="435908"/>
    <lineage>
        <taxon>Bacteria</taxon>
        <taxon>Pseudomonadati</taxon>
        <taxon>Pseudomonadota</taxon>
        <taxon>Gammaproteobacteria</taxon>
        <taxon>Alteromonadales</taxon>
        <taxon>Idiomarinaceae</taxon>
        <taxon>Pseudidiomarina</taxon>
    </lineage>
</organism>
<dbReference type="CDD" id="cd01949">
    <property type="entry name" value="GGDEF"/>
    <property type="match status" value="1"/>
</dbReference>
<dbReference type="InterPro" id="IPR043128">
    <property type="entry name" value="Rev_trsase/Diguanyl_cyclase"/>
</dbReference>
<dbReference type="PANTHER" id="PTHR45138:SF9">
    <property type="entry name" value="DIGUANYLATE CYCLASE DGCM-RELATED"/>
    <property type="match status" value="1"/>
</dbReference>
<evidence type="ECO:0000256" key="3">
    <source>
        <dbReference type="ARBA" id="ARBA00034247"/>
    </source>
</evidence>
<dbReference type="InterPro" id="IPR015943">
    <property type="entry name" value="WD40/YVTN_repeat-like_dom_sf"/>
</dbReference>